<feature type="domain" description="HTH tetR-type" evidence="5">
    <location>
        <begin position="16"/>
        <end position="76"/>
    </location>
</feature>
<dbReference type="RefSeq" id="WP_377860695.1">
    <property type="nucleotide sequence ID" value="NZ_JBHLZU010000027.1"/>
</dbReference>
<keyword evidence="2 4" id="KW-0238">DNA-binding</keyword>
<dbReference type="PRINTS" id="PR00455">
    <property type="entry name" value="HTHTETR"/>
</dbReference>
<dbReference type="PROSITE" id="PS01081">
    <property type="entry name" value="HTH_TETR_1"/>
    <property type="match status" value="1"/>
</dbReference>
<gene>
    <name evidence="6" type="ORF">ACFFQA_32750</name>
</gene>
<dbReference type="InterPro" id="IPR001647">
    <property type="entry name" value="HTH_TetR"/>
</dbReference>
<keyword evidence="7" id="KW-1185">Reference proteome</keyword>
<dbReference type="Pfam" id="PF17754">
    <property type="entry name" value="TetR_C_14"/>
    <property type="match status" value="1"/>
</dbReference>
<dbReference type="InterPro" id="IPR050109">
    <property type="entry name" value="HTH-type_TetR-like_transc_reg"/>
</dbReference>
<keyword evidence="1" id="KW-0805">Transcription regulation</keyword>
<evidence type="ECO:0000313" key="7">
    <source>
        <dbReference type="Proteomes" id="UP001589693"/>
    </source>
</evidence>
<accession>A0ABV6A6E5</accession>
<organism evidence="6 7">
    <name type="scientific">Allokutzneria oryzae</name>
    <dbReference type="NCBI Taxonomy" id="1378989"/>
    <lineage>
        <taxon>Bacteria</taxon>
        <taxon>Bacillati</taxon>
        <taxon>Actinomycetota</taxon>
        <taxon>Actinomycetes</taxon>
        <taxon>Pseudonocardiales</taxon>
        <taxon>Pseudonocardiaceae</taxon>
        <taxon>Allokutzneria</taxon>
    </lineage>
</organism>
<evidence type="ECO:0000313" key="6">
    <source>
        <dbReference type="EMBL" id="MFB9908732.1"/>
    </source>
</evidence>
<evidence type="ECO:0000256" key="4">
    <source>
        <dbReference type="PROSITE-ProRule" id="PRU00335"/>
    </source>
</evidence>
<comment type="caution">
    <text evidence="6">The sequence shown here is derived from an EMBL/GenBank/DDBJ whole genome shotgun (WGS) entry which is preliminary data.</text>
</comment>
<sequence>MTAATDDLGLRERKKRRTRAALMDAALELFSAKGYDATTVEEIAAAVEISPRTFFRYFDGKEDVALGQLSAMDDDTVTALATRPADEPPLPALLAAYRGMLDRLYDDEGGAERFRATHRLIDRSPTLLAGSLRRSAETEDRLAVIIAERQGVDDARDLRCRLLVRLVFTSGRLGVEAACRRGETCDVAQLRATVDKALELGTAGLPTEWSTSASRW</sequence>
<evidence type="ECO:0000256" key="3">
    <source>
        <dbReference type="ARBA" id="ARBA00023163"/>
    </source>
</evidence>
<reference evidence="6 7" key="1">
    <citation type="submission" date="2024-09" db="EMBL/GenBank/DDBJ databases">
        <authorList>
            <person name="Sun Q."/>
            <person name="Mori K."/>
        </authorList>
    </citation>
    <scope>NUCLEOTIDE SEQUENCE [LARGE SCALE GENOMIC DNA]</scope>
    <source>
        <strain evidence="6 7">TBRC 7907</strain>
    </source>
</reference>
<dbReference type="InterPro" id="IPR009057">
    <property type="entry name" value="Homeodomain-like_sf"/>
</dbReference>
<keyword evidence="3" id="KW-0804">Transcription</keyword>
<proteinExistence type="predicted"/>
<name>A0ABV6A6E5_9PSEU</name>
<dbReference type="Proteomes" id="UP001589693">
    <property type="component" value="Unassembled WGS sequence"/>
</dbReference>
<dbReference type="PROSITE" id="PS50977">
    <property type="entry name" value="HTH_TETR_2"/>
    <property type="match status" value="1"/>
</dbReference>
<dbReference type="InterPro" id="IPR023772">
    <property type="entry name" value="DNA-bd_HTH_TetR-type_CS"/>
</dbReference>
<dbReference type="Gene3D" id="1.10.357.10">
    <property type="entry name" value="Tetracycline Repressor, domain 2"/>
    <property type="match status" value="1"/>
</dbReference>
<dbReference type="InterPro" id="IPR041347">
    <property type="entry name" value="MftR_C"/>
</dbReference>
<dbReference type="EMBL" id="JBHLZU010000027">
    <property type="protein sequence ID" value="MFB9908732.1"/>
    <property type="molecule type" value="Genomic_DNA"/>
</dbReference>
<feature type="DNA-binding region" description="H-T-H motif" evidence="4">
    <location>
        <begin position="39"/>
        <end position="58"/>
    </location>
</feature>
<evidence type="ECO:0000256" key="1">
    <source>
        <dbReference type="ARBA" id="ARBA00023015"/>
    </source>
</evidence>
<evidence type="ECO:0000256" key="2">
    <source>
        <dbReference type="ARBA" id="ARBA00023125"/>
    </source>
</evidence>
<dbReference type="Gene3D" id="1.10.10.60">
    <property type="entry name" value="Homeodomain-like"/>
    <property type="match status" value="1"/>
</dbReference>
<evidence type="ECO:0000259" key="5">
    <source>
        <dbReference type="PROSITE" id="PS50977"/>
    </source>
</evidence>
<dbReference type="SUPFAM" id="SSF46689">
    <property type="entry name" value="Homeodomain-like"/>
    <property type="match status" value="1"/>
</dbReference>
<dbReference type="Pfam" id="PF00440">
    <property type="entry name" value="TetR_N"/>
    <property type="match status" value="1"/>
</dbReference>
<protein>
    <submittedName>
        <fullName evidence="6">TetR family transcriptional regulator</fullName>
    </submittedName>
</protein>
<dbReference type="PANTHER" id="PTHR30055">
    <property type="entry name" value="HTH-TYPE TRANSCRIPTIONAL REGULATOR RUTR"/>
    <property type="match status" value="1"/>
</dbReference>
<dbReference type="PANTHER" id="PTHR30055:SF238">
    <property type="entry name" value="MYCOFACTOCIN BIOSYNTHESIS TRANSCRIPTIONAL REGULATOR MFTR-RELATED"/>
    <property type="match status" value="1"/>
</dbReference>